<protein>
    <recommendedName>
        <fullName evidence="4">Tubby C-terminal domain-containing protein</fullName>
    </recommendedName>
</protein>
<reference evidence="3" key="1">
    <citation type="submission" date="2019-06" db="EMBL/GenBank/DDBJ databases">
        <title>Draft genome sequence of the griseofulvin-producing fungus Xylaria cubensis strain G536.</title>
        <authorList>
            <person name="Mead M.E."/>
            <person name="Raja H.A."/>
            <person name="Steenwyk J.L."/>
            <person name="Knowles S.L."/>
            <person name="Oberlies N.H."/>
            <person name="Rokas A."/>
        </authorList>
    </citation>
    <scope>NUCLEOTIDE SEQUENCE [LARGE SCALE GENOMIC DNA]</scope>
    <source>
        <strain evidence="3">G536</strain>
    </source>
</reference>
<dbReference type="PANTHER" id="PTHR31087">
    <property type="match status" value="1"/>
</dbReference>
<organism evidence="2 3">
    <name type="scientific">Xylaria flabelliformis</name>
    <dbReference type="NCBI Taxonomy" id="2512241"/>
    <lineage>
        <taxon>Eukaryota</taxon>
        <taxon>Fungi</taxon>
        <taxon>Dikarya</taxon>
        <taxon>Ascomycota</taxon>
        <taxon>Pezizomycotina</taxon>
        <taxon>Sordariomycetes</taxon>
        <taxon>Xylariomycetidae</taxon>
        <taxon>Xylariales</taxon>
        <taxon>Xylariaceae</taxon>
        <taxon>Xylaria</taxon>
    </lineage>
</organism>
<evidence type="ECO:0000313" key="3">
    <source>
        <dbReference type="Proteomes" id="UP000319160"/>
    </source>
</evidence>
<dbReference type="InterPro" id="IPR007612">
    <property type="entry name" value="LOR"/>
</dbReference>
<name>A0A553IFY7_9PEZI</name>
<dbReference type="Proteomes" id="UP000319160">
    <property type="component" value="Unassembled WGS sequence"/>
</dbReference>
<gene>
    <name evidence="2" type="ORF">FHL15_000443</name>
</gene>
<dbReference type="SUPFAM" id="SSF54518">
    <property type="entry name" value="Tubby C-terminal domain-like"/>
    <property type="match status" value="1"/>
</dbReference>
<evidence type="ECO:0000313" key="2">
    <source>
        <dbReference type="EMBL" id="TRX99101.1"/>
    </source>
</evidence>
<proteinExistence type="inferred from homology"/>
<sequence length="196" mass="21726">MSQIAPFPSQLGLFPRFIAKQPASLALKEKVMSLSGDSFDIKLVNGQPIFQVKGETFSLSNRQHFCDMAGNELFTIRKKLVALHTTYYAEDPNGNVIFEVKSKFHIGGTKMICTFKSQSGKDESLMVKGNFFDTTADITDEATGKPVARIDRKFFNAREIFTGQDTYAVTIAPNVDMAVIAAMCICMDDKKEQGKS</sequence>
<dbReference type="Gene3D" id="2.40.160.200">
    <property type="entry name" value="LURP1-related"/>
    <property type="match status" value="1"/>
</dbReference>
<dbReference type="Pfam" id="PF04525">
    <property type="entry name" value="LOR"/>
    <property type="match status" value="1"/>
</dbReference>
<comment type="similarity">
    <text evidence="1">Belongs to the LOR family.</text>
</comment>
<comment type="caution">
    <text evidence="2">The sequence shown here is derived from an EMBL/GenBank/DDBJ whole genome shotgun (WGS) entry which is preliminary data.</text>
</comment>
<evidence type="ECO:0008006" key="4">
    <source>
        <dbReference type="Google" id="ProtNLM"/>
    </source>
</evidence>
<dbReference type="EMBL" id="VFLP01000001">
    <property type="protein sequence ID" value="TRX99101.1"/>
    <property type="molecule type" value="Genomic_DNA"/>
</dbReference>
<dbReference type="AlphaFoldDB" id="A0A553IFY7"/>
<evidence type="ECO:0000256" key="1">
    <source>
        <dbReference type="ARBA" id="ARBA00005437"/>
    </source>
</evidence>
<dbReference type="PANTHER" id="PTHR31087:SF161">
    <property type="entry name" value="TUBBY C 2 FAMILY PROTEIN"/>
    <property type="match status" value="1"/>
</dbReference>
<keyword evidence="3" id="KW-1185">Reference proteome</keyword>
<accession>A0A553IFY7</accession>
<dbReference type="STRING" id="2512241.A0A553IFY7"/>
<dbReference type="InterPro" id="IPR038595">
    <property type="entry name" value="LOR_sf"/>
</dbReference>
<dbReference type="InterPro" id="IPR025659">
    <property type="entry name" value="Tubby-like_C"/>
</dbReference>
<dbReference type="OrthoDB" id="97518at2759"/>